<dbReference type="Gene3D" id="3.80.10.10">
    <property type="entry name" value="Ribonuclease Inhibitor"/>
    <property type="match status" value="1"/>
</dbReference>
<dbReference type="Pfam" id="PF14580">
    <property type="entry name" value="LRR_9"/>
    <property type="match status" value="1"/>
</dbReference>
<comment type="subcellular location">
    <subcellularLocation>
        <location evidence="1">Cytoplasm</location>
    </subcellularLocation>
</comment>
<evidence type="ECO:0000256" key="1">
    <source>
        <dbReference type="ARBA" id="ARBA00004496"/>
    </source>
</evidence>
<reference evidence="6" key="3">
    <citation type="submission" date="2025-09" db="UniProtKB">
        <authorList>
            <consortium name="Ensembl"/>
        </authorList>
    </citation>
    <scope>IDENTIFICATION</scope>
    <source>
        <strain evidence="6">Guanapo</strain>
    </source>
</reference>
<evidence type="ECO:0000256" key="3">
    <source>
        <dbReference type="ARBA" id="ARBA00022490"/>
    </source>
</evidence>
<dbReference type="GeneID" id="103481307"/>
<dbReference type="GO" id="GO:0005737">
    <property type="term" value="C:cytoplasm"/>
    <property type="evidence" value="ECO:0007669"/>
    <property type="project" value="UniProtKB-SubCell"/>
</dbReference>
<keyword evidence="4" id="KW-0433">Leucine-rich repeat</keyword>
<evidence type="ECO:0000256" key="2">
    <source>
        <dbReference type="ARBA" id="ARBA00014223"/>
    </source>
</evidence>
<dbReference type="AlphaFoldDB" id="A0A3P9QHS9"/>
<keyword evidence="7" id="KW-1185">Reference proteome</keyword>
<dbReference type="GeneTree" id="ENSGT00510000047925"/>
<evidence type="ECO:0000313" key="7">
    <source>
        <dbReference type="Proteomes" id="UP000242638"/>
    </source>
</evidence>
<dbReference type="PROSITE" id="PS51450">
    <property type="entry name" value="LRR"/>
    <property type="match status" value="1"/>
</dbReference>
<dbReference type="InterPro" id="IPR001611">
    <property type="entry name" value="Leu-rich_rpt"/>
</dbReference>
<dbReference type="OMA" id="RTERQEM"/>
<keyword evidence="5" id="KW-0677">Repeat</keyword>
<evidence type="ECO:0000313" key="6">
    <source>
        <dbReference type="Ensembl" id="ENSPREP00000033681.1"/>
    </source>
</evidence>
<dbReference type="SUPFAM" id="SSF52058">
    <property type="entry name" value="L domain-like"/>
    <property type="match status" value="1"/>
</dbReference>
<evidence type="ECO:0000256" key="5">
    <source>
        <dbReference type="ARBA" id="ARBA00022737"/>
    </source>
</evidence>
<dbReference type="PANTHER" id="PTHR46545:SF1">
    <property type="entry name" value="LEUCINE-RICH REPEAT-CONTAINING PROTEIN 51"/>
    <property type="match status" value="1"/>
</dbReference>
<dbReference type="Proteomes" id="UP000242638">
    <property type="component" value="Unassembled WGS sequence"/>
</dbReference>
<sequence>MYGPPIDLSFKDLSHVADALEEIPRLPLRPLRINSDNKYLSQSMRLNNNNLTNLVGLEFILSHFLAQPSLVGWLDLSCNKITSIECVLCELKELRVLYLHGNDIWSLSEVNKLKELNYLHTITLHGNLIENIKGYRNYVISILPHLKRMDFSAVTREEKVLANIWSTNIKPPRTRPKDASEDD</sequence>
<proteinExistence type="predicted"/>
<reference evidence="6" key="2">
    <citation type="submission" date="2025-08" db="UniProtKB">
        <authorList>
            <consortium name="Ensembl"/>
        </authorList>
    </citation>
    <scope>IDENTIFICATION</scope>
    <source>
        <strain evidence="6">Guanapo</strain>
    </source>
</reference>
<keyword evidence="3" id="KW-0963">Cytoplasm</keyword>
<protein>
    <recommendedName>
        <fullName evidence="2">Leucine-rich repeat-containing protein 51</fullName>
    </recommendedName>
</protein>
<dbReference type="STRING" id="8081.ENSPREP00000033681"/>
<evidence type="ECO:0000256" key="4">
    <source>
        <dbReference type="ARBA" id="ARBA00022614"/>
    </source>
</evidence>
<reference evidence="7" key="1">
    <citation type="submission" date="2013-11" db="EMBL/GenBank/DDBJ databases">
        <title>The genomic landscape of the Guanapo guppy.</title>
        <authorList>
            <person name="Kuenstner A."/>
            <person name="Dreyer C."/>
        </authorList>
    </citation>
    <scope>NUCLEOTIDE SEQUENCE</scope>
    <source>
        <strain evidence="7">Guanapo</strain>
    </source>
</reference>
<dbReference type="KEGG" id="pret:103481307"/>
<dbReference type="Ensembl" id="ENSPRET00000034061.1">
    <property type="protein sequence ID" value="ENSPREP00000033681.1"/>
    <property type="gene ID" value="ENSPREG00000022823.1"/>
</dbReference>
<organism evidence="6 7">
    <name type="scientific">Poecilia reticulata</name>
    <name type="common">Guppy</name>
    <name type="synonym">Acanthophacelus reticulatus</name>
    <dbReference type="NCBI Taxonomy" id="8081"/>
    <lineage>
        <taxon>Eukaryota</taxon>
        <taxon>Metazoa</taxon>
        <taxon>Chordata</taxon>
        <taxon>Craniata</taxon>
        <taxon>Vertebrata</taxon>
        <taxon>Euteleostomi</taxon>
        <taxon>Actinopterygii</taxon>
        <taxon>Neopterygii</taxon>
        <taxon>Teleostei</taxon>
        <taxon>Neoteleostei</taxon>
        <taxon>Acanthomorphata</taxon>
        <taxon>Ovalentaria</taxon>
        <taxon>Atherinomorphae</taxon>
        <taxon>Cyprinodontiformes</taxon>
        <taxon>Poeciliidae</taxon>
        <taxon>Poeciliinae</taxon>
        <taxon>Poecilia</taxon>
    </lineage>
</organism>
<dbReference type="OrthoDB" id="676979at2759"/>
<dbReference type="InterPro" id="IPR032675">
    <property type="entry name" value="LRR_dom_sf"/>
</dbReference>
<accession>A0A3P9QHS9</accession>
<dbReference type="PANTHER" id="PTHR46545">
    <property type="entry name" value="LEUCINE-RICH REPEAT-CONTAINING PROTEIN 51"/>
    <property type="match status" value="1"/>
</dbReference>
<dbReference type="RefSeq" id="XP_008434930.1">
    <property type="nucleotide sequence ID" value="XM_008436708.1"/>
</dbReference>
<name>A0A3P9QHS9_POERE</name>